<organism evidence="1 2">
    <name type="scientific">Phytophthora oleae</name>
    <dbReference type="NCBI Taxonomy" id="2107226"/>
    <lineage>
        <taxon>Eukaryota</taxon>
        <taxon>Sar</taxon>
        <taxon>Stramenopiles</taxon>
        <taxon>Oomycota</taxon>
        <taxon>Peronosporomycetes</taxon>
        <taxon>Peronosporales</taxon>
        <taxon>Peronosporaceae</taxon>
        <taxon>Phytophthora</taxon>
    </lineage>
</organism>
<protein>
    <submittedName>
        <fullName evidence="1">Uncharacterized protein</fullName>
    </submittedName>
</protein>
<comment type="caution">
    <text evidence="1">The sequence shown here is derived from an EMBL/GenBank/DDBJ whole genome shotgun (WGS) entry which is preliminary data.</text>
</comment>
<keyword evidence="2" id="KW-1185">Reference proteome</keyword>
<proteinExistence type="predicted"/>
<dbReference type="EMBL" id="JBIMZQ010000001">
    <property type="protein sequence ID" value="KAL3674986.1"/>
    <property type="molecule type" value="Genomic_DNA"/>
</dbReference>
<dbReference type="AlphaFoldDB" id="A0ABD3G8N9"/>
<evidence type="ECO:0000313" key="2">
    <source>
        <dbReference type="Proteomes" id="UP001632037"/>
    </source>
</evidence>
<name>A0ABD3G8N9_9STRA</name>
<gene>
    <name evidence="1" type="ORF">V7S43_000911</name>
</gene>
<evidence type="ECO:0000313" key="1">
    <source>
        <dbReference type="EMBL" id="KAL3674986.1"/>
    </source>
</evidence>
<sequence>MVLTRSQATAKFAAEAAQESAHAVIPEEQLAAPDSAIVQLSETAQIAHPTPVELAPSVGEHLTTIAEYFLAQTQVLAAEHLVLQTQQQGQSQAQSAALMARAGFCGVYDAPTDRPAASYCGAIPGRAGGDTDGHP</sequence>
<reference evidence="1 2" key="1">
    <citation type="submission" date="2024-09" db="EMBL/GenBank/DDBJ databases">
        <title>Genome sequencing and assembly of Phytophthora oleae, isolate VK10A, causative agent of rot of olive drupes.</title>
        <authorList>
            <person name="Conti Taguali S."/>
            <person name="Riolo M."/>
            <person name="La Spada F."/>
            <person name="Cacciola S.O."/>
            <person name="Dionisio G."/>
        </authorList>
    </citation>
    <scope>NUCLEOTIDE SEQUENCE [LARGE SCALE GENOMIC DNA]</scope>
    <source>
        <strain evidence="1 2">VK10A</strain>
    </source>
</reference>
<dbReference type="Proteomes" id="UP001632037">
    <property type="component" value="Unassembled WGS sequence"/>
</dbReference>
<accession>A0ABD3G8N9</accession>